<dbReference type="SUPFAM" id="SSF53448">
    <property type="entry name" value="Nucleotide-diphospho-sugar transferases"/>
    <property type="match status" value="1"/>
</dbReference>
<feature type="region of interest" description="Disordered" evidence="1">
    <location>
        <begin position="1023"/>
        <end position="1090"/>
    </location>
</feature>
<name>A0ABP7FZ90_9ACTN</name>
<keyword evidence="2" id="KW-0812">Transmembrane</keyword>
<dbReference type="Pfam" id="PF13641">
    <property type="entry name" value="Glyco_tranf_2_3"/>
    <property type="match status" value="1"/>
</dbReference>
<comment type="caution">
    <text evidence="3">The sequence shown here is derived from an EMBL/GenBank/DDBJ whole genome shotgun (WGS) entry which is preliminary data.</text>
</comment>
<feature type="transmembrane region" description="Helical" evidence="2">
    <location>
        <begin position="658"/>
        <end position="676"/>
    </location>
</feature>
<dbReference type="PANTHER" id="PTHR43685:SF3">
    <property type="entry name" value="SLR2126 PROTEIN"/>
    <property type="match status" value="1"/>
</dbReference>
<evidence type="ECO:0000256" key="1">
    <source>
        <dbReference type="SAM" id="MobiDB-lite"/>
    </source>
</evidence>
<keyword evidence="2" id="KW-1133">Transmembrane helix</keyword>
<organism evidence="3 4">
    <name type="scientific">Salinactinospora qingdaonensis</name>
    <dbReference type="NCBI Taxonomy" id="702744"/>
    <lineage>
        <taxon>Bacteria</taxon>
        <taxon>Bacillati</taxon>
        <taxon>Actinomycetota</taxon>
        <taxon>Actinomycetes</taxon>
        <taxon>Streptosporangiales</taxon>
        <taxon>Nocardiopsidaceae</taxon>
        <taxon>Salinactinospora</taxon>
    </lineage>
</organism>
<dbReference type="InterPro" id="IPR029044">
    <property type="entry name" value="Nucleotide-diphossugar_trans"/>
</dbReference>
<sequence length="1090" mass="116823">MPSLDPARHIVTAVVVTHDGARWLPETLEAIRGQSRPVQRVVGVDTTSRDRSGAILAEYLAPDAILTPPRDTGFGDAVRAALDHPRANTSFPGAAEATEWVWLLHDDCTPDPEALRHLLTAADEDPRAAVLGPKLRDWFDRRLLVEAGVTIDGAGRRETGLEPREFDQGQHDGTRQVLAVSSAGMLVRRDVWDALEGFDPRLPLFRDDIDFCWRVGGAGHRVLLVADAVAYHAEAASRRRRRISATSDHPRRVDRRHAMFVLLANLPAGAMAVALVRNSFASLLRIFMYLLLKQPANALDEAIAITLVYLMPVRLITARFRRRRDRRRTYSAIQPYLARGVALRQFMDMVGNLLGGAPSPDSPGRHQAVTVAPQAEEDDPLRDDHGLLRRAITHPGVLLVVSLAVVTLVAERSLLLGDRLAGGALLPVWGSASDLWSIYLASWHDVGVGSSAIAPPYIGVLAILATLLLGKPWLAVTILLLGCVPLAGFTAYLLARRVLRHWPAQVWMAASYALLPVATGAVAQGRIGTALVHALFPVLGILLTRVLTLPPRLSRRSAWALALLLALATAFVPLVWLLALLTGLLVAVAFGHMGRRLQVSLGIALVVPLLLLMPWTLDLLLHPSLWLLEAGLYQPDLADPRLAPEALLLLSPGGPGVPPLWVTAGFLAAALCALLLRRRRMLVAVGWSMALFGILVAIVLSRVAVEPIQGGPAAPAWPGVALAFAATAMLLSAATAADSFDVMLRMGGLRRGFAFCVALLALTTPVASAGVWMWHGVEGPLSGNARPAMPPFLESLSADGTHPRTLLISPEEDGPISYSVLRGRPPRLGEAQIPPQEAASDQLNAVVAALVGGRGGEEAQALAEFGIRYVVLPAPTVGDGVDVTLVDTLDATPGLERLQLTTDFALWRSVYDTGRLRIVGESSDDPVVVLQSGSVGAGVDVPSGQQPRTLVLAEPADEGWRATLDGTELAASSTEYGMQAFELPERGGQVEITRVGVARQVWLGVQAVLFLLTLVLALPGVRTEEELRRQAEQPSPRPRRPRGSTGTRRAARRGHRGTRARAGGRSSAGSGTPDESNRHGQASREGAPSA</sequence>
<accession>A0ABP7FZ90</accession>
<feature type="transmembrane region" description="Helical" evidence="2">
    <location>
        <begin position="559"/>
        <end position="590"/>
    </location>
</feature>
<protein>
    <submittedName>
        <fullName evidence="3">Glycosyltransferase</fullName>
    </submittedName>
</protein>
<dbReference type="EMBL" id="BAABDD010000015">
    <property type="protein sequence ID" value="GAA3750990.1"/>
    <property type="molecule type" value="Genomic_DNA"/>
</dbReference>
<dbReference type="InterPro" id="IPR050834">
    <property type="entry name" value="Glycosyltransf_2"/>
</dbReference>
<feature type="transmembrane region" description="Helical" evidence="2">
    <location>
        <begin position="296"/>
        <end position="317"/>
    </location>
</feature>
<feature type="compositionally biased region" description="Basic residues" evidence="1">
    <location>
        <begin position="1049"/>
        <end position="1059"/>
    </location>
</feature>
<feature type="transmembrane region" description="Helical" evidence="2">
    <location>
        <begin position="683"/>
        <end position="704"/>
    </location>
</feature>
<feature type="compositionally biased region" description="Low complexity" evidence="1">
    <location>
        <begin position="1060"/>
        <end position="1073"/>
    </location>
</feature>
<evidence type="ECO:0000313" key="3">
    <source>
        <dbReference type="EMBL" id="GAA3750990.1"/>
    </source>
</evidence>
<dbReference type="Gene3D" id="3.90.550.10">
    <property type="entry name" value="Spore Coat Polysaccharide Biosynthesis Protein SpsA, Chain A"/>
    <property type="match status" value="1"/>
</dbReference>
<reference evidence="4" key="1">
    <citation type="journal article" date="2019" name="Int. J. Syst. Evol. Microbiol.">
        <title>The Global Catalogue of Microorganisms (GCM) 10K type strain sequencing project: providing services to taxonomists for standard genome sequencing and annotation.</title>
        <authorList>
            <consortium name="The Broad Institute Genomics Platform"/>
            <consortium name="The Broad Institute Genome Sequencing Center for Infectious Disease"/>
            <person name="Wu L."/>
            <person name="Ma J."/>
        </authorList>
    </citation>
    <scope>NUCLEOTIDE SEQUENCE [LARGE SCALE GENOMIC DNA]</scope>
    <source>
        <strain evidence="4">JCM 17137</strain>
    </source>
</reference>
<evidence type="ECO:0000313" key="4">
    <source>
        <dbReference type="Proteomes" id="UP001500908"/>
    </source>
</evidence>
<feature type="transmembrane region" description="Helical" evidence="2">
    <location>
        <begin position="258"/>
        <end position="276"/>
    </location>
</feature>
<feature type="transmembrane region" description="Helical" evidence="2">
    <location>
        <begin position="597"/>
        <end position="617"/>
    </location>
</feature>
<evidence type="ECO:0000256" key="2">
    <source>
        <dbReference type="SAM" id="Phobius"/>
    </source>
</evidence>
<gene>
    <name evidence="3" type="ORF">GCM10022402_32630</name>
</gene>
<feature type="transmembrane region" description="Helical" evidence="2">
    <location>
        <begin position="446"/>
        <end position="467"/>
    </location>
</feature>
<dbReference type="PANTHER" id="PTHR43685">
    <property type="entry name" value="GLYCOSYLTRANSFERASE"/>
    <property type="match status" value="1"/>
</dbReference>
<feature type="transmembrane region" description="Helical" evidence="2">
    <location>
        <begin position="474"/>
        <end position="494"/>
    </location>
</feature>
<feature type="transmembrane region" description="Helical" evidence="2">
    <location>
        <begin position="752"/>
        <end position="774"/>
    </location>
</feature>
<keyword evidence="4" id="KW-1185">Reference proteome</keyword>
<dbReference type="RefSeq" id="WP_344972699.1">
    <property type="nucleotide sequence ID" value="NZ_BAABDD010000015.1"/>
</dbReference>
<feature type="transmembrane region" description="Helical" evidence="2">
    <location>
        <begin position="530"/>
        <end position="547"/>
    </location>
</feature>
<keyword evidence="2" id="KW-0472">Membrane</keyword>
<feature type="transmembrane region" description="Helical" evidence="2">
    <location>
        <begin position="391"/>
        <end position="410"/>
    </location>
</feature>
<feature type="transmembrane region" description="Helical" evidence="2">
    <location>
        <begin position="716"/>
        <end position="740"/>
    </location>
</feature>
<proteinExistence type="predicted"/>
<dbReference type="Proteomes" id="UP001500908">
    <property type="component" value="Unassembled WGS sequence"/>
</dbReference>